<dbReference type="InterPro" id="IPR008326">
    <property type="entry name" value="PdhI-like"/>
</dbReference>
<evidence type="ECO:0000313" key="2">
    <source>
        <dbReference type="EMBL" id="NMO96262.1"/>
    </source>
</evidence>
<reference evidence="2 3" key="1">
    <citation type="submission" date="2020-04" db="EMBL/GenBank/DDBJ databases">
        <title>Paenibacillus algicola sp. nov., a novel marine bacterium producing alginate lyase.</title>
        <authorList>
            <person name="Huang H."/>
        </authorList>
    </citation>
    <scope>NUCLEOTIDE SEQUENCE [LARGE SCALE GENOMIC DNA]</scope>
    <source>
        <strain evidence="2 3">L7-75</strain>
    </source>
</reference>
<protein>
    <recommendedName>
        <fullName evidence="4">HesB/YadR/YfhF family protein</fullName>
    </recommendedName>
</protein>
<keyword evidence="3" id="KW-1185">Reference proteome</keyword>
<dbReference type="SUPFAM" id="SSF89360">
    <property type="entry name" value="HesB-like domain"/>
    <property type="match status" value="1"/>
</dbReference>
<dbReference type="Proteomes" id="UP000565468">
    <property type="component" value="Unassembled WGS sequence"/>
</dbReference>
<name>A0A848M850_PAELE</name>
<dbReference type="InterPro" id="IPR035903">
    <property type="entry name" value="HesB-like_dom_sf"/>
</dbReference>
<dbReference type="AlphaFoldDB" id="A0A848M850"/>
<accession>A0A848M850</accession>
<dbReference type="RefSeq" id="WP_169505042.1">
    <property type="nucleotide sequence ID" value="NZ_JABBPN010000008.1"/>
</dbReference>
<organism evidence="2 3">
    <name type="scientific">Paenibacillus lemnae</name>
    <dbReference type="NCBI Taxonomy" id="1330551"/>
    <lineage>
        <taxon>Bacteria</taxon>
        <taxon>Bacillati</taxon>
        <taxon>Bacillota</taxon>
        <taxon>Bacilli</taxon>
        <taxon>Bacillales</taxon>
        <taxon>Paenibacillaceae</taxon>
        <taxon>Paenibacillus</taxon>
    </lineage>
</organism>
<dbReference type="PIRSF" id="PIRSF034852">
    <property type="entry name" value="UCP034852"/>
    <property type="match status" value="1"/>
</dbReference>
<evidence type="ECO:0000313" key="3">
    <source>
        <dbReference type="Proteomes" id="UP000565468"/>
    </source>
</evidence>
<evidence type="ECO:0008006" key="4">
    <source>
        <dbReference type="Google" id="ProtNLM"/>
    </source>
</evidence>
<comment type="similarity">
    <text evidence="1">Belongs to the HesB/IscA family.</text>
</comment>
<sequence length="101" mass="11704">MMIHVSQEAAQWFIKELDLQPGDSVRFFPRYSSSGGLHPGFSLGLTVEDPQHPGLVQESDKVMFYMEDHDLWYLRGYDLTVKYEESLDDISYIYKEDGAVH</sequence>
<dbReference type="EMBL" id="JABBPN010000008">
    <property type="protein sequence ID" value="NMO96262.1"/>
    <property type="molecule type" value="Genomic_DNA"/>
</dbReference>
<comment type="caution">
    <text evidence="2">The sequence shown here is derived from an EMBL/GenBank/DDBJ whole genome shotgun (WGS) entry which is preliminary data.</text>
</comment>
<evidence type="ECO:0000256" key="1">
    <source>
        <dbReference type="ARBA" id="ARBA00006718"/>
    </source>
</evidence>
<proteinExistence type="inferred from homology"/>
<gene>
    <name evidence="2" type="ORF">HII30_10815</name>
</gene>